<accession>A0A5B0RP25</accession>
<reference evidence="3 4" key="1">
    <citation type="submission" date="2019-05" db="EMBL/GenBank/DDBJ databases">
        <title>Emergence of the Ug99 lineage of the wheat stem rust pathogen through somatic hybridization.</title>
        <authorList>
            <person name="Li F."/>
            <person name="Upadhyaya N.M."/>
            <person name="Sperschneider J."/>
            <person name="Matny O."/>
            <person name="Nguyen-Phuc H."/>
            <person name="Mago R."/>
            <person name="Raley C."/>
            <person name="Miller M.E."/>
            <person name="Silverstein K.A.T."/>
            <person name="Henningsen E."/>
            <person name="Hirsch C.D."/>
            <person name="Visser B."/>
            <person name="Pretorius Z.A."/>
            <person name="Steffenson B.J."/>
            <person name="Schwessinger B."/>
            <person name="Dodds P.N."/>
            <person name="Figueroa M."/>
        </authorList>
    </citation>
    <scope>NUCLEOTIDE SEQUENCE [LARGE SCALE GENOMIC DNA]</scope>
    <source>
        <strain evidence="1">21-0</strain>
        <strain evidence="2 4">Ug99</strain>
    </source>
</reference>
<comment type="caution">
    <text evidence="2">The sequence shown here is derived from an EMBL/GenBank/DDBJ whole genome shotgun (WGS) entry which is preliminary data.</text>
</comment>
<dbReference type="Gene3D" id="3.40.50.720">
    <property type="entry name" value="NAD(P)-binding Rossmann-like Domain"/>
    <property type="match status" value="1"/>
</dbReference>
<dbReference type="Proteomes" id="UP000325313">
    <property type="component" value="Unassembled WGS sequence"/>
</dbReference>
<sequence length="351" mass="39289">MVTIVGKQPSCNTSTTNDNQEEPVDILILGAGWVAGFLISYIDQHKPTITYRTTTTKGGGEYQSIPFKFDPNHHTPDTDDVNQFRNLPHARSVLISFPIKDSGASRFLVSQYLLSRRTSNKPSTLSSTDQWTFNVNFIQLGSSGIFDGSATLKAIDEGEGKQERSVWIDRNSEYDKTNPRAISEDELLQMNGTKPMSDGDVWRVGTTVLNLSGLWGGTRSMRRYVGKIAATKEALERKTSLHMIHGLDVARAILAVVESFDLAAGQRWILTDQRIYDWWDLASAWGESSLDHPHSHLTIGPQADWVNQLMQEHNVRALPRSPALLGRAIDSRQFWTTFGLTPVRARMEDLS</sequence>
<proteinExistence type="predicted"/>
<keyword evidence="3" id="KW-1185">Reference proteome</keyword>
<gene>
    <name evidence="1" type="ORF">PGT21_016077</name>
    <name evidence="2" type="ORF">PGTUg99_028423</name>
</gene>
<dbReference type="PANTHER" id="PTHR40129">
    <property type="entry name" value="KETOPANTOATE REDUCTASE N-TERMINAL DOMAIN-CONTAINING PROTEIN"/>
    <property type="match status" value="1"/>
</dbReference>
<dbReference type="OrthoDB" id="674948at2759"/>
<dbReference type="EMBL" id="VSWC01000145">
    <property type="protein sequence ID" value="KAA1076691.1"/>
    <property type="molecule type" value="Genomic_DNA"/>
</dbReference>
<dbReference type="PANTHER" id="PTHR40129:SF2">
    <property type="entry name" value="KETOPANTOATE REDUCTASE N-TERMINAL DOMAIN-CONTAINING PROTEIN"/>
    <property type="match status" value="1"/>
</dbReference>
<evidence type="ECO:0000313" key="1">
    <source>
        <dbReference type="EMBL" id="KAA1076691.1"/>
    </source>
</evidence>
<name>A0A5B0RP25_PUCGR</name>
<protein>
    <submittedName>
        <fullName evidence="2">Uncharacterized protein</fullName>
    </submittedName>
</protein>
<dbReference type="Proteomes" id="UP000324748">
    <property type="component" value="Unassembled WGS sequence"/>
</dbReference>
<evidence type="ECO:0000313" key="2">
    <source>
        <dbReference type="EMBL" id="KAA1126855.1"/>
    </source>
</evidence>
<dbReference type="EMBL" id="VDEP01000170">
    <property type="protein sequence ID" value="KAA1126855.1"/>
    <property type="molecule type" value="Genomic_DNA"/>
</dbReference>
<evidence type="ECO:0000313" key="4">
    <source>
        <dbReference type="Proteomes" id="UP000325313"/>
    </source>
</evidence>
<dbReference type="AlphaFoldDB" id="A0A5B0RP25"/>
<organism evidence="2 4">
    <name type="scientific">Puccinia graminis f. sp. tritici</name>
    <dbReference type="NCBI Taxonomy" id="56615"/>
    <lineage>
        <taxon>Eukaryota</taxon>
        <taxon>Fungi</taxon>
        <taxon>Dikarya</taxon>
        <taxon>Basidiomycota</taxon>
        <taxon>Pucciniomycotina</taxon>
        <taxon>Pucciniomycetes</taxon>
        <taxon>Pucciniales</taxon>
        <taxon>Pucciniaceae</taxon>
        <taxon>Puccinia</taxon>
    </lineage>
</organism>
<evidence type="ECO:0000313" key="3">
    <source>
        <dbReference type="Proteomes" id="UP000324748"/>
    </source>
</evidence>